<evidence type="ECO:0000313" key="1">
    <source>
        <dbReference type="EMBL" id="MFC6835152.1"/>
    </source>
</evidence>
<reference evidence="1 2" key="1">
    <citation type="journal article" date="2019" name="Int. J. Syst. Evol. Microbiol.">
        <title>The Global Catalogue of Microorganisms (GCM) 10K type strain sequencing project: providing services to taxonomists for standard genome sequencing and annotation.</title>
        <authorList>
            <consortium name="The Broad Institute Genomics Platform"/>
            <consortium name="The Broad Institute Genome Sequencing Center for Infectious Disease"/>
            <person name="Wu L."/>
            <person name="Ma J."/>
        </authorList>
    </citation>
    <scope>NUCLEOTIDE SEQUENCE [LARGE SCALE GENOMIC DNA]</scope>
    <source>
        <strain evidence="1 2">PSRA2</strain>
    </source>
</reference>
<organism evidence="1 2">
    <name type="scientific">Halomarina ordinaria</name>
    <dbReference type="NCBI Taxonomy" id="3033939"/>
    <lineage>
        <taxon>Archaea</taxon>
        <taxon>Methanobacteriati</taxon>
        <taxon>Methanobacteriota</taxon>
        <taxon>Stenosarchaea group</taxon>
        <taxon>Halobacteria</taxon>
        <taxon>Halobacteriales</taxon>
        <taxon>Natronomonadaceae</taxon>
        <taxon>Halomarina</taxon>
    </lineage>
</organism>
<dbReference type="AlphaFoldDB" id="A0ABD5U7C7"/>
<dbReference type="Proteomes" id="UP001596406">
    <property type="component" value="Unassembled WGS sequence"/>
</dbReference>
<proteinExistence type="predicted"/>
<comment type="caution">
    <text evidence="1">The sequence shown here is derived from an EMBL/GenBank/DDBJ whole genome shotgun (WGS) entry which is preliminary data.</text>
</comment>
<gene>
    <name evidence="1" type="ORF">ACFQHK_01350</name>
</gene>
<evidence type="ECO:0000313" key="2">
    <source>
        <dbReference type="Proteomes" id="UP001596406"/>
    </source>
</evidence>
<dbReference type="RefSeq" id="WP_304446860.1">
    <property type="nucleotide sequence ID" value="NZ_JARRAH010000001.1"/>
</dbReference>
<name>A0ABD5U7C7_9EURY</name>
<dbReference type="EMBL" id="JBHSXM010000001">
    <property type="protein sequence ID" value="MFC6835152.1"/>
    <property type="molecule type" value="Genomic_DNA"/>
</dbReference>
<protein>
    <recommendedName>
        <fullName evidence="3">Nudix hydrolase domain-containing protein</fullName>
    </recommendedName>
</protein>
<accession>A0ABD5U7C7</accession>
<sequence length="367" mass="39955">MSDYDRWRREAVRTGLAGRAAVAFYRDAAHRYRVTVDGERRTYPLAARREWLTPRPIGDVLDPTVEGVRTAVDDRLVERFRARHAARSDGAGLWNGATYALASTRRGPPFRLVRSDFFSGLSTTEALAEELYRALFEAGVACDASDAAVRRAVRSADLPRRRRVAPTASAFFTDDPSPTHLGAGVLPVFEADDGYATVLARRSADVAHYPGALAFPGAGIVAPDVAGDPPSLERCLLAEFSEEFFDTEGDDPLGHEGVGRLRTLLDRGDAHLDYTGAGVNLVGGNGLLCALLFVGSPTFTRYLREASRPNWERGGLQWVSLDEADRLAASDSGTLVPHAALCLFEGVRRLERGYGVETPLDVQRPTP</sequence>
<evidence type="ECO:0008006" key="3">
    <source>
        <dbReference type="Google" id="ProtNLM"/>
    </source>
</evidence>
<keyword evidence="2" id="KW-1185">Reference proteome</keyword>